<evidence type="ECO:0000256" key="5">
    <source>
        <dbReference type="SAM" id="Coils"/>
    </source>
</evidence>
<name>A0A023X575_RUBRA</name>
<dbReference type="GO" id="GO:0016407">
    <property type="term" value="F:acetyltransferase activity"/>
    <property type="evidence" value="ECO:0007669"/>
    <property type="project" value="TreeGrafter"/>
</dbReference>
<gene>
    <name evidence="8" type="ORF">RradSPS_2205</name>
    <name evidence="9" type="ORF">SIL72_12760</name>
</gene>
<evidence type="ECO:0000256" key="6">
    <source>
        <dbReference type="SAM" id="MobiDB-lite"/>
    </source>
</evidence>
<dbReference type="Gene3D" id="4.10.320.10">
    <property type="entry name" value="E3-binding domain"/>
    <property type="match status" value="4"/>
</dbReference>
<reference evidence="9" key="2">
    <citation type="submission" date="2023-11" db="EMBL/GenBank/DDBJ databases">
        <title>MicrobeMod: A computational toolkit for identifying prokaryotic methylation and restriction-modification with nanopore sequencing.</title>
        <authorList>
            <person name="Crits-Christoph A."/>
            <person name="Kang S.C."/>
            <person name="Lee H."/>
            <person name="Ostrov N."/>
        </authorList>
    </citation>
    <scope>NUCLEOTIDE SEQUENCE</scope>
    <source>
        <strain evidence="9">ATCC 51242</strain>
    </source>
</reference>
<dbReference type="GO" id="GO:0031405">
    <property type="term" value="F:lipoic acid binding"/>
    <property type="evidence" value="ECO:0007669"/>
    <property type="project" value="TreeGrafter"/>
</dbReference>
<feature type="region of interest" description="Disordered" evidence="6">
    <location>
        <begin position="1"/>
        <end position="20"/>
    </location>
</feature>
<evidence type="ECO:0000313" key="10">
    <source>
        <dbReference type="Proteomes" id="UP000025229"/>
    </source>
</evidence>
<dbReference type="InterPro" id="IPR004167">
    <property type="entry name" value="PSBD"/>
</dbReference>
<keyword evidence="3" id="KW-0808">Transferase</keyword>
<evidence type="ECO:0000256" key="3">
    <source>
        <dbReference type="ARBA" id="ARBA00022679"/>
    </source>
</evidence>
<organism evidence="8 10">
    <name type="scientific">Rubrobacter radiotolerans</name>
    <name type="common">Arthrobacter radiotolerans</name>
    <dbReference type="NCBI Taxonomy" id="42256"/>
    <lineage>
        <taxon>Bacteria</taxon>
        <taxon>Bacillati</taxon>
        <taxon>Actinomycetota</taxon>
        <taxon>Rubrobacteria</taxon>
        <taxon>Rubrobacterales</taxon>
        <taxon>Rubrobacteraceae</taxon>
        <taxon>Rubrobacter</taxon>
    </lineage>
</organism>
<evidence type="ECO:0000256" key="4">
    <source>
        <dbReference type="ARBA" id="ARBA00023315"/>
    </source>
</evidence>
<keyword evidence="10" id="KW-1185">Reference proteome</keyword>
<reference evidence="8 10" key="1">
    <citation type="submission" date="2014-03" db="EMBL/GenBank/DDBJ databases">
        <title>Complete genome sequence of the Radio-Resistant Rubrobacter radiotolerans RSPS-4.</title>
        <authorList>
            <person name="Egas C.C."/>
            <person name="Barroso C.C."/>
            <person name="Froufe H.J.C."/>
            <person name="Pacheco J.J."/>
            <person name="Albuquerque L.L."/>
            <person name="da Costa M.M.S."/>
        </authorList>
    </citation>
    <scope>NUCLEOTIDE SEQUENCE [LARGE SCALE GENOMIC DNA]</scope>
    <source>
        <strain evidence="8 10">RSPS-4</strain>
    </source>
</reference>
<dbReference type="PANTHER" id="PTHR43178:SF5">
    <property type="entry name" value="LIPOAMIDE ACYLTRANSFERASE COMPONENT OF BRANCHED-CHAIN ALPHA-KETO ACID DEHYDROGENASE COMPLEX, MITOCHONDRIAL"/>
    <property type="match status" value="1"/>
</dbReference>
<dbReference type="eggNOG" id="COG0508">
    <property type="taxonomic scope" value="Bacteria"/>
</dbReference>
<feature type="region of interest" description="Disordered" evidence="6">
    <location>
        <begin position="328"/>
        <end position="362"/>
    </location>
</feature>
<feature type="region of interest" description="Disordered" evidence="6">
    <location>
        <begin position="379"/>
        <end position="433"/>
    </location>
</feature>
<feature type="compositionally biased region" description="Basic and acidic residues" evidence="6">
    <location>
        <begin position="338"/>
        <end position="347"/>
    </location>
</feature>
<feature type="compositionally biased region" description="Basic and acidic residues" evidence="6">
    <location>
        <begin position="267"/>
        <end position="283"/>
    </location>
</feature>
<dbReference type="Proteomes" id="UP000025229">
    <property type="component" value="Chromosome"/>
</dbReference>
<keyword evidence="4" id="KW-0012">Acyltransferase</keyword>
<dbReference type="AlphaFoldDB" id="A0A023X575"/>
<feature type="coiled-coil region" evidence="5">
    <location>
        <begin position="72"/>
        <end position="99"/>
    </location>
</feature>
<sequence length="455" mass="47305">MTEKQTEALEKLNRGIQESRKEVQQRTMSLAQEYFDDSAAALRQQIEENREALESLPDQVPGGREEAFQTLFQELMDNYSSIEQCIEEARENVANLDTDSIRRQGEVEATDAARREARELGVDLTEVEGTGSEGRVTVDDVKKFAEKLEEEGAPRASEAARRRAEELGIDLSEVEGTGAGGQITVSDVTSLGDGAAGRTEEAAEGAREAASGAAEGVQETAGQATEQVEQLTGGAQDALAQTAGQTTEQVGEAADQARQVAEDTGEGEERVAPIDVSDAARREAEARGIDLSKVKGTGANGRIVYWDVAELPDQFAGAETADQVEEEADAVAGGTAEGAREVADQAADRAGQAASQAGETATQVAGEAGGAVGQLAEQAAGAAQQTAGEAGQTTARQGAGEAADQTEGAVQQEVDEGPRVTKAARRKAEEMGVDLSQVQGTGAGGLITIKDVVGA</sequence>
<evidence type="ECO:0000313" key="8">
    <source>
        <dbReference type="EMBL" id="AHY47488.1"/>
    </source>
</evidence>
<accession>A0A023X575</accession>
<feature type="compositionally biased region" description="Basic and acidic residues" evidence="6">
    <location>
        <begin position="198"/>
        <end position="207"/>
    </location>
</feature>
<feature type="domain" description="Peripheral subunit-binding (PSBD)" evidence="7">
    <location>
        <begin position="419"/>
        <end position="455"/>
    </location>
</feature>
<dbReference type="HOGENOM" id="CLU_677721_0_0_11"/>
<protein>
    <submittedName>
        <fullName evidence="8 9">E3 binding domain</fullName>
    </submittedName>
</protein>
<proteinExistence type="inferred from homology"/>
<feature type="region of interest" description="Disordered" evidence="6">
    <location>
        <begin position="169"/>
        <end position="283"/>
    </location>
</feature>
<evidence type="ECO:0000256" key="1">
    <source>
        <dbReference type="ARBA" id="ARBA00001938"/>
    </source>
</evidence>
<feature type="compositionally biased region" description="Low complexity" evidence="6">
    <location>
        <begin position="348"/>
        <end position="362"/>
    </location>
</feature>
<dbReference type="EMBL" id="CP007514">
    <property type="protein sequence ID" value="AHY47488.1"/>
    <property type="molecule type" value="Genomic_DNA"/>
</dbReference>
<dbReference type="InterPro" id="IPR036625">
    <property type="entry name" value="E3-bd_dom_sf"/>
</dbReference>
<keyword evidence="5" id="KW-0175">Coiled coil</keyword>
<feature type="domain" description="Peripheral subunit-binding (PSBD)" evidence="7">
    <location>
        <begin position="275"/>
        <end position="312"/>
    </location>
</feature>
<dbReference type="SUPFAM" id="SSF47005">
    <property type="entry name" value="Peripheral subunit-binding domain of 2-oxo acid dehydrogenase complex"/>
    <property type="match status" value="4"/>
</dbReference>
<feature type="domain" description="Peripheral subunit-binding (PSBD)" evidence="7">
    <location>
        <begin position="155"/>
        <end position="192"/>
    </location>
</feature>
<comment type="cofactor">
    <cofactor evidence="1">
        <name>(R)-lipoate</name>
        <dbReference type="ChEBI" id="CHEBI:83088"/>
    </cofactor>
</comment>
<dbReference type="Proteomes" id="UP001281130">
    <property type="component" value="Unassembled WGS sequence"/>
</dbReference>
<dbReference type="GO" id="GO:0005737">
    <property type="term" value="C:cytoplasm"/>
    <property type="evidence" value="ECO:0007669"/>
    <property type="project" value="TreeGrafter"/>
</dbReference>
<feature type="compositionally biased region" description="Polar residues" evidence="6">
    <location>
        <begin position="220"/>
        <end position="230"/>
    </location>
</feature>
<dbReference type="STRING" id="42256.RradSPS_2205"/>
<dbReference type="OrthoDB" id="9805770at2"/>
<feature type="domain" description="Peripheral subunit-binding (PSBD)" evidence="7">
    <location>
        <begin position="108"/>
        <end position="145"/>
    </location>
</feature>
<dbReference type="InterPro" id="IPR050743">
    <property type="entry name" value="2-oxoacid_DH_E2_comp"/>
</dbReference>
<feature type="compositionally biased region" description="Low complexity" evidence="6">
    <location>
        <begin position="379"/>
        <end position="403"/>
    </location>
</feature>
<comment type="similarity">
    <text evidence="2">Belongs to the 2-oxoacid dehydrogenase family.</text>
</comment>
<dbReference type="Pfam" id="PF02817">
    <property type="entry name" value="E3_binding"/>
    <property type="match status" value="4"/>
</dbReference>
<evidence type="ECO:0000256" key="2">
    <source>
        <dbReference type="ARBA" id="ARBA00007317"/>
    </source>
</evidence>
<dbReference type="PROSITE" id="PS51826">
    <property type="entry name" value="PSBD"/>
    <property type="match status" value="4"/>
</dbReference>
<evidence type="ECO:0000313" key="9">
    <source>
        <dbReference type="EMBL" id="MDX5894892.1"/>
    </source>
</evidence>
<dbReference type="RefSeq" id="WP_084362582.1">
    <property type="nucleotide sequence ID" value="NZ_CP007514.1"/>
</dbReference>
<dbReference type="PANTHER" id="PTHR43178">
    <property type="entry name" value="DIHYDROLIPOAMIDE ACETYLTRANSFERASE COMPONENT OF PYRUVATE DEHYDROGENASE COMPLEX"/>
    <property type="match status" value="1"/>
</dbReference>
<dbReference type="EMBL" id="JAWXXX010000001">
    <property type="protein sequence ID" value="MDX5894892.1"/>
    <property type="molecule type" value="Genomic_DNA"/>
</dbReference>
<evidence type="ECO:0000259" key="7">
    <source>
        <dbReference type="PROSITE" id="PS51826"/>
    </source>
</evidence>
<dbReference type="KEGG" id="rrd:RradSPS_2205"/>